<feature type="region of interest" description="Disordered" evidence="1">
    <location>
        <begin position="40"/>
        <end position="60"/>
    </location>
</feature>
<evidence type="ECO:0000256" key="2">
    <source>
        <dbReference type="SAM" id="SignalP"/>
    </source>
</evidence>
<dbReference type="EMBL" id="SOCN01000002">
    <property type="protein sequence ID" value="TDV23514.1"/>
    <property type="molecule type" value="Genomic_DNA"/>
</dbReference>
<dbReference type="AlphaFoldDB" id="A0A4R7UEB5"/>
<feature type="signal peptide" evidence="2">
    <location>
        <begin position="1"/>
        <end position="24"/>
    </location>
</feature>
<sequence>MKKSKLISLIASSAAVITIVPAISASCSQNAKNKAKYLKEKLGHKDKAQPKEQTQNKEGK</sequence>
<feature type="chain" id="PRO_5020842110" description="Lipoprotein" evidence="2">
    <location>
        <begin position="25"/>
        <end position="60"/>
    </location>
</feature>
<dbReference type="PROSITE" id="PS51257">
    <property type="entry name" value="PROKAR_LIPOPROTEIN"/>
    <property type="match status" value="1"/>
</dbReference>
<evidence type="ECO:0000256" key="1">
    <source>
        <dbReference type="SAM" id="MobiDB-lite"/>
    </source>
</evidence>
<evidence type="ECO:0008006" key="5">
    <source>
        <dbReference type="Google" id="ProtNLM"/>
    </source>
</evidence>
<name>A0A4R7UEB5_9BACT</name>
<protein>
    <recommendedName>
        <fullName evidence="5">Lipoprotein</fullName>
    </recommendedName>
</protein>
<keyword evidence="4" id="KW-1185">Reference proteome</keyword>
<proteinExistence type="predicted"/>
<gene>
    <name evidence="3" type="ORF">BCF59_0503</name>
</gene>
<dbReference type="RefSeq" id="WP_134110918.1">
    <property type="nucleotide sequence ID" value="NZ_SOCN01000002.1"/>
</dbReference>
<evidence type="ECO:0000313" key="4">
    <source>
        <dbReference type="Proteomes" id="UP000295757"/>
    </source>
</evidence>
<evidence type="ECO:0000313" key="3">
    <source>
        <dbReference type="EMBL" id="TDV23514.1"/>
    </source>
</evidence>
<organism evidence="3 4">
    <name type="scientific">Mycoplasmopsis mustelae</name>
    <dbReference type="NCBI Taxonomy" id="171289"/>
    <lineage>
        <taxon>Bacteria</taxon>
        <taxon>Bacillati</taxon>
        <taxon>Mycoplasmatota</taxon>
        <taxon>Mycoplasmoidales</taxon>
        <taxon>Metamycoplasmataceae</taxon>
        <taxon>Mycoplasmopsis</taxon>
    </lineage>
</organism>
<dbReference type="Proteomes" id="UP000295757">
    <property type="component" value="Unassembled WGS sequence"/>
</dbReference>
<comment type="caution">
    <text evidence="3">The sequence shown here is derived from an EMBL/GenBank/DDBJ whole genome shotgun (WGS) entry which is preliminary data.</text>
</comment>
<accession>A0A4R7UEB5</accession>
<keyword evidence="2" id="KW-0732">Signal</keyword>
<reference evidence="3 4" key="1">
    <citation type="submission" date="2019-03" db="EMBL/GenBank/DDBJ databases">
        <title>Genomic Encyclopedia of Archaeal and Bacterial Type Strains, Phase II (KMG-II): from individual species to whole genera.</title>
        <authorList>
            <person name="Goeker M."/>
        </authorList>
    </citation>
    <scope>NUCLEOTIDE SEQUENCE [LARGE SCALE GENOMIC DNA]</scope>
    <source>
        <strain evidence="3 4">ATCC 35214</strain>
    </source>
</reference>